<evidence type="ECO:0000313" key="7">
    <source>
        <dbReference type="EMBL" id="RFM32053.1"/>
    </source>
</evidence>
<evidence type="ECO:0000256" key="4">
    <source>
        <dbReference type="ARBA" id="ARBA00023284"/>
    </source>
</evidence>
<evidence type="ECO:0000313" key="8">
    <source>
        <dbReference type="Proteomes" id="UP000261174"/>
    </source>
</evidence>
<dbReference type="PROSITE" id="PS51352">
    <property type="entry name" value="THIOREDOXIN_2"/>
    <property type="match status" value="1"/>
</dbReference>
<keyword evidence="3" id="KW-1015">Disulfide bond</keyword>
<dbReference type="PANTHER" id="PTHR42852">
    <property type="entry name" value="THIOL:DISULFIDE INTERCHANGE PROTEIN DSBE"/>
    <property type="match status" value="1"/>
</dbReference>
<feature type="domain" description="Thioredoxin" evidence="6">
    <location>
        <begin position="241"/>
        <end position="378"/>
    </location>
</feature>
<dbReference type="PANTHER" id="PTHR42852:SF6">
    <property type="entry name" value="THIOL:DISULFIDE INTERCHANGE PROTEIN DSBE"/>
    <property type="match status" value="1"/>
</dbReference>
<comment type="caution">
    <text evidence="7">The sequence shown here is derived from an EMBL/GenBank/DDBJ whole genome shotgun (WGS) entry which is preliminary data.</text>
</comment>
<protein>
    <submittedName>
        <fullName evidence="7">AhpC/TSA family protein</fullName>
    </submittedName>
</protein>
<evidence type="ECO:0000256" key="3">
    <source>
        <dbReference type="ARBA" id="ARBA00023157"/>
    </source>
</evidence>
<accession>A0A3E1NVY7</accession>
<reference evidence="7 8" key="1">
    <citation type="submission" date="2018-08" db="EMBL/GenBank/DDBJ databases">
        <title>Chitinophaga sp. K20C18050901, a novel bacterium isolated from forest soil.</title>
        <authorList>
            <person name="Wang C."/>
        </authorList>
    </citation>
    <scope>NUCLEOTIDE SEQUENCE [LARGE SCALE GENOMIC DNA]</scope>
    <source>
        <strain evidence="7 8">K20C18050901</strain>
    </source>
</reference>
<evidence type="ECO:0000256" key="5">
    <source>
        <dbReference type="SAM" id="SignalP"/>
    </source>
</evidence>
<dbReference type="Pfam" id="PF14289">
    <property type="entry name" value="DUF4369"/>
    <property type="match status" value="1"/>
</dbReference>
<feature type="chain" id="PRO_5017621908" evidence="5">
    <location>
        <begin position="23"/>
        <end position="378"/>
    </location>
</feature>
<dbReference type="InterPro" id="IPR013766">
    <property type="entry name" value="Thioredoxin_domain"/>
</dbReference>
<dbReference type="PROSITE" id="PS00194">
    <property type="entry name" value="THIOREDOXIN_1"/>
    <property type="match status" value="1"/>
</dbReference>
<comment type="subcellular location">
    <subcellularLocation>
        <location evidence="1">Cell envelope</location>
    </subcellularLocation>
</comment>
<dbReference type="InterPro" id="IPR017937">
    <property type="entry name" value="Thioredoxin_CS"/>
</dbReference>
<dbReference type="InterPro" id="IPR012336">
    <property type="entry name" value="Thioredoxin-like_fold"/>
</dbReference>
<gene>
    <name evidence="7" type="ORF">DXN04_25030</name>
</gene>
<proteinExistence type="predicted"/>
<keyword evidence="2" id="KW-0201">Cytochrome c-type biogenesis</keyword>
<dbReference type="GO" id="GO:0017004">
    <property type="term" value="P:cytochrome complex assembly"/>
    <property type="evidence" value="ECO:0007669"/>
    <property type="project" value="UniProtKB-KW"/>
</dbReference>
<dbReference type="Gene3D" id="3.40.30.10">
    <property type="entry name" value="Glutaredoxin"/>
    <property type="match status" value="1"/>
</dbReference>
<dbReference type="InterPro" id="IPR025380">
    <property type="entry name" value="DUF4369"/>
</dbReference>
<dbReference type="Pfam" id="PF13905">
    <property type="entry name" value="Thioredoxin_8"/>
    <property type="match status" value="1"/>
</dbReference>
<feature type="signal peptide" evidence="5">
    <location>
        <begin position="1"/>
        <end position="22"/>
    </location>
</feature>
<keyword evidence="4" id="KW-0676">Redox-active center</keyword>
<evidence type="ECO:0000256" key="1">
    <source>
        <dbReference type="ARBA" id="ARBA00004196"/>
    </source>
</evidence>
<keyword evidence="8" id="KW-1185">Reference proteome</keyword>
<organism evidence="7 8">
    <name type="scientific">Chitinophaga silvisoli</name>
    <dbReference type="NCBI Taxonomy" id="2291814"/>
    <lineage>
        <taxon>Bacteria</taxon>
        <taxon>Pseudomonadati</taxon>
        <taxon>Bacteroidota</taxon>
        <taxon>Chitinophagia</taxon>
        <taxon>Chitinophagales</taxon>
        <taxon>Chitinophagaceae</taxon>
        <taxon>Chitinophaga</taxon>
    </lineage>
</organism>
<dbReference type="AlphaFoldDB" id="A0A3E1NVY7"/>
<dbReference type="SUPFAM" id="SSF52833">
    <property type="entry name" value="Thioredoxin-like"/>
    <property type="match status" value="1"/>
</dbReference>
<dbReference type="GO" id="GO:0030313">
    <property type="term" value="C:cell envelope"/>
    <property type="evidence" value="ECO:0007669"/>
    <property type="project" value="UniProtKB-SubCell"/>
</dbReference>
<name>A0A3E1NVY7_9BACT</name>
<dbReference type="InterPro" id="IPR036249">
    <property type="entry name" value="Thioredoxin-like_sf"/>
</dbReference>
<dbReference type="InterPro" id="IPR050553">
    <property type="entry name" value="Thioredoxin_ResA/DsbE_sf"/>
</dbReference>
<evidence type="ECO:0000259" key="6">
    <source>
        <dbReference type="PROSITE" id="PS51352"/>
    </source>
</evidence>
<dbReference type="EMBL" id="QTJV01000010">
    <property type="protein sequence ID" value="RFM32053.1"/>
    <property type="molecule type" value="Genomic_DNA"/>
</dbReference>
<dbReference type="CDD" id="cd02966">
    <property type="entry name" value="TlpA_like_family"/>
    <property type="match status" value="1"/>
</dbReference>
<evidence type="ECO:0000256" key="2">
    <source>
        <dbReference type="ARBA" id="ARBA00022748"/>
    </source>
</evidence>
<dbReference type="Proteomes" id="UP000261174">
    <property type="component" value="Unassembled WGS sequence"/>
</dbReference>
<sequence>MNCVTKTICLFFPLLTCITALQAQQTSNPFSISGKVSGTNQDTLLFKRYSPGNLVMDTIPVDKGTFVYHGQVTEPEFTAVTIMGDSSHQNHEFYFFLEKGNYTLDINSTNISQSVVKGSATNQAYFTYQEENKPLLDEILSYTFNYLDLEDKVTPGLSTQDTLAILNRKIDSLNEILFRKDEAYIQHNNQQFFSLYVLSQDLKNGMDAEVAAKLFKSLNTSLLQSGYGISVKSVIDKSLQYAVGRTIPSLVLEDANKQSKNIMTTVKQNKYTLIDLWASWCVPCRQEFPFLKEAYARYHPDGFNIYAISMDMFRNSWLKALKDLHLPWVNVISNNKLPVFYQVNAIPFNVLVNNKGVIVARDLRGTKLDKKLQQLFQH</sequence>
<keyword evidence="5" id="KW-0732">Signal</keyword>